<keyword evidence="3" id="KW-1185">Reference proteome</keyword>
<gene>
    <name evidence="2" type="ORF">SAMN05428642_102913</name>
</gene>
<proteinExistence type="predicted"/>
<dbReference type="Pfam" id="PF07099">
    <property type="entry name" value="DUF1361"/>
    <property type="match status" value="1"/>
</dbReference>
<feature type="transmembrane region" description="Helical" evidence="1">
    <location>
        <begin position="39"/>
        <end position="63"/>
    </location>
</feature>
<dbReference type="RefSeq" id="WP_072402109.1">
    <property type="nucleotide sequence ID" value="NZ_FPKV01000002.1"/>
</dbReference>
<keyword evidence="1" id="KW-0812">Transmembrane</keyword>
<feature type="transmembrane region" description="Helical" evidence="1">
    <location>
        <begin position="70"/>
        <end position="90"/>
    </location>
</feature>
<organism evidence="2 3">
    <name type="scientific">Flaviramulus basaltis</name>
    <dbReference type="NCBI Taxonomy" id="369401"/>
    <lineage>
        <taxon>Bacteria</taxon>
        <taxon>Pseudomonadati</taxon>
        <taxon>Bacteroidota</taxon>
        <taxon>Flavobacteriia</taxon>
        <taxon>Flavobacteriales</taxon>
        <taxon>Flavobacteriaceae</taxon>
        <taxon>Flaviramulus</taxon>
    </lineage>
</organism>
<sequence length="225" mass="26512">MDYIKHLFLNRFKTFLLVTVSMLLSIVLLMVRIKLTHSFYLLFLVWNLFLAVIPFTITSYLVSLPKLNKIGFVLCFGVWLLFLPNAPYIVTDLIHLRFNGSYYIWLDILVVSSFVINGLLLFYLSLVDMKHILQSYFKKSITYYALTSIIFLSAFGVFLGRFLRYNSWEILSNPKYLFIDIINIAIKPFSNKEAWLFTMLFGSFLSFGFWVFGQIYHNQSPKYKN</sequence>
<accession>A0A1K2IKC0</accession>
<dbReference type="InterPro" id="IPR009793">
    <property type="entry name" value="DUF1361"/>
</dbReference>
<evidence type="ECO:0000313" key="3">
    <source>
        <dbReference type="Proteomes" id="UP000182544"/>
    </source>
</evidence>
<feature type="transmembrane region" description="Helical" evidence="1">
    <location>
        <begin position="102"/>
        <end position="123"/>
    </location>
</feature>
<feature type="transmembrane region" description="Helical" evidence="1">
    <location>
        <begin position="12"/>
        <end position="33"/>
    </location>
</feature>
<keyword evidence="1" id="KW-0472">Membrane</keyword>
<feature type="transmembrane region" description="Helical" evidence="1">
    <location>
        <begin position="194"/>
        <end position="216"/>
    </location>
</feature>
<dbReference type="Proteomes" id="UP000182544">
    <property type="component" value="Unassembled WGS sequence"/>
</dbReference>
<evidence type="ECO:0000313" key="2">
    <source>
        <dbReference type="EMBL" id="SFZ92714.1"/>
    </source>
</evidence>
<name>A0A1K2IKC0_9FLAO</name>
<dbReference type="OrthoDB" id="4540541at2"/>
<dbReference type="EMBL" id="FPKV01000002">
    <property type="protein sequence ID" value="SFZ92714.1"/>
    <property type="molecule type" value="Genomic_DNA"/>
</dbReference>
<dbReference type="AlphaFoldDB" id="A0A1K2IKC0"/>
<dbReference type="STRING" id="369401.SAMN05428642_102913"/>
<keyword evidence="1" id="KW-1133">Transmembrane helix</keyword>
<feature type="transmembrane region" description="Helical" evidence="1">
    <location>
        <begin position="143"/>
        <end position="163"/>
    </location>
</feature>
<evidence type="ECO:0000256" key="1">
    <source>
        <dbReference type="SAM" id="Phobius"/>
    </source>
</evidence>
<protein>
    <submittedName>
        <fullName evidence="2">Uncharacterized membrane protein</fullName>
    </submittedName>
</protein>
<reference evidence="2 3" key="1">
    <citation type="submission" date="2016-10" db="EMBL/GenBank/DDBJ databases">
        <authorList>
            <person name="de Groot N.N."/>
        </authorList>
    </citation>
    <scope>NUCLEOTIDE SEQUENCE [LARGE SCALE GENOMIC DNA]</scope>
    <source>
        <strain evidence="2 3">DSM 18180</strain>
    </source>
</reference>